<dbReference type="InterPro" id="IPR000504">
    <property type="entry name" value="RRM_dom"/>
</dbReference>
<dbReference type="GO" id="GO:0003723">
    <property type="term" value="F:RNA binding"/>
    <property type="evidence" value="ECO:0007669"/>
    <property type="project" value="UniProtKB-UniRule"/>
</dbReference>
<dbReference type="GO" id="GO:0071011">
    <property type="term" value="C:precatalytic spliceosome"/>
    <property type="evidence" value="ECO:0007669"/>
    <property type="project" value="TreeGrafter"/>
</dbReference>
<feature type="region of interest" description="Disordered" evidence="2">
    <location>
        <begin position="526"/>
        <end position="557"/>
    </location>
</feature>
<dbReference type="AlphaFoldDB" id="A0AAE1Z6L2"/>
<feature type="compositionally biased region" description="Polar residues" evidence="2">
    <location>
        <begin position="794"/>
        <end position="808"/>
    </location>
</feature>
<dbReference type="Pfam" id="PF02037">
    <property type="entry name" value="SAP"/>
    <property type="match status" value="1"/>
</dbReference>
<evidence type="ECO:0000256" key="2">
    <source>
        <dbReference type="SAM" id="MobiDB-lite"/>
    </source>
</evidence>
<feature type="compositionally biased region" description="Polar residues" evidence="2">
    <location>
        <begin position="651"/>
        <end position="668"/>
    </location>
</feature>
<comment type="caution">
    <text evidence="5">The sequence shown here is derived from an EMBL/GenBank/DDBJ whole genome shotgun (WGS) entry which is preliminary data.</text>
</comment>
<proteinExistence type="predicted"/>
<feature type="compositionally biased region" description="Basic and acidic residues" evidence="2">
    <location>
        <begin position="783"/>
        <end position="793"/>
    </location>
</feature>
<protein>
    <recommendedName>
        <fullName evidence="7">SAP domain-containing protein</fullName>
    </recommendedName>
</protein>
<gene>
    <name evidence="5" type="ORF">MN116_008246</name>
</gene>
<dbReference type="PANTHER" id="PTHR46589">
    <property type="entry name" value="APOPTOTIC CHROMATIN CONDENSATION INDUCER IN THE NUCLEUS"/>
    <property type="match status" value="1"/>
</dbReference>
<dbReference type="EMBL" id="JALJAT010000007">
    <property type="protein sequence ID" value="KAK4468073.1"/>
    <property type="molecule type" value="Genomic_DNA"/>
</dbReference>
<dbReference type="InterPro" id="IPR032552">
    <property type="entry name" value="RSB_motif"/>
</dbReference>
<reference evidence="5" key="1">
    <citation type="submission" date="2022-04" db="EMBL/GenBank/DDBJ databases">
        <authorList>
            <person name="Xu L."/>
            <person name="Lv Z."/>
        </authorList>
    </citation>
    <scope>NUCLEOTIDE SEQUENCE</scope>
    <source>
        <strain evidence="5">LV_2022a</strain>
    </source>
</reference>
<dbReference type="SUPFAM" id="SSF68906">
    <property type="entry name" value="SAP domain"/>
    <property type="match status" value="1"/>
</dbReference>
<keyword evidence="6" id="KW-1185">Reference proteome</keyword>
<feature type="compositionally biased region" description="Polar residues" evidence="2">
    <location>
        <begin position="676"/>
        <end position="712"/>
    </location>
</feature>
<feature type="compositionally biased region" description="Basic and acidic residues" evidence="2">
    <location>
        <begin position="890"/>
        <end position="908"/>
    </location>
</feature>
<feature type="compositionally biased region" description="Basic and acidic residues" evidence="2">
    <location>
        <begin position="532"/>
        <end position="557"/>
    </location>
</feature>
<evidence type="ECO:0000259" key="4">
    <source>
        <dbReference type="PROSITE" id="PS50800"/>
    </source>
</evidence>
<feature type="domain" description="RRM" evidence="3">
    <location>
        <begin position="418"/>
        <end position="494"/>
    </location>
</feature>
<dbReference type="SUPFAM" id="SSF54928">
    <property type="entry name" value="RNA-binding domain, RBD"/>
    <property type="match status" value="1"/>
</dbReference>
<dbReference type="Pfam" id="PF16294">
    <property type="entry name" value="RSB_motif"/>
    <property type="match status" value="1"/>
</dbReference>
<dbReference type="InterPro" id="IPR036361">
    <property type="entry name" value="SAP_dom_sf"/>
</dbReference>
<feature type="compositionally biased region" description="Polar residues" evidence="2">
    <location>
        <begin position="748"/>
        <end position="759"/>
    </location>
</feature>
<feature type="domain" description="SAP" evidence="4">
    <location>
        <begin position="15"/>
        <end position="49"/>
    </location>
</feature>
<evidence type="ECO:0008006" key="7">
    <source>
        <dbReference type="Google" id="ProtNLM"/>
    </source>
</evidence>
<dbReference type="InterPro" id="IPR052793">
    <property type="entry name" value="EJC-associated_protein"/>
</dbReference>
<name>A0AAE1Z6L2_SCHME</name>
<feature type="compositionally biased region" description="Basic and acidic residues" evidence="2">
    <location>
        <begin position="713"/>
        <end position="747"/>
    </location>
</feature>
<dbReference type="Gene3D" id="1.10.720.30">
    <property type="entry name" value="SAP domain"/>
    <property type="match status" value="1"/>
</dbReference>
<feature type="compositionally biased region" description="Polar residues" evidence="2">
    <location>
        <begin position="351"/>
        <end position="379"/>
    </location>
</feature>
<organism evidence="5 6">
    <name type="scientific">Schistosoma mekongi</name>
    <name type="common">Parasitic worm</name>
    <dbReference type="NCBI Taxonomy" id="38744"/>
    <lineage>
        <taxon>Eukaryota</taxon>
        <taxon>Metazoa</taxon>
        <taxon>Spiralia</taxon>
        <taxon>Lophotrochozoa</taxon>
        <taxon>Platyhelminthes</taxon>
        <taxon>Trematoda</taxon>
        <taxon>Digenea</taxon>
        <taxon>Strigeidida</taxon>
        <taxon>Schistosomatoidea</taxon>
        <taxon>Schistosomatidae</taxon>
        <taxon>Schistosoma</taxon>
    </lineage>
</organism>
<sequence length="908" mass="100947">MSTPEDVILPDGRRIGDLKVADLRTQLEIRGLSRSGVKKDLCARLSGAVDGELRQERDKSEAFVKSIELDDSSDGTINVRNEDALEIDAVASDEEISEVSTSVNICEVNMETSKCESFCKSPSVSESQPDPPKNLEVSAEASNIKITESKQVLDQPVSVTNDTKSEAEVQPVRRRQWGARSISGTPSLSSESLEKLIPPSSCWARSKSVVVENESDLIQPASPASSVQETVNYQDHVEGLNDKRKLFSDSDIKDDNQLDHNVESKLLDDKSSNNRIIEEREVELEVDAVVDSMDADDNTIEEISMAYDSRTVHLSDVSPKLDVIIKRGSTAPPSTPTIATSTAATTTSASVNNPLTQSTDPATTTTGVKLNSPQSSTVTKKSPPPKRKGPKETKAVGYLVEPPERIEPMQPAKHPQTDIVYIRFLVRPFTAEQLRQMIVTHFGPVIDLWLDKIKSSSLIRLQTVEYATKCRDGLDGSRWPSMNPRVLRCEYASIDLFEWMKVNGDNNDLQPPKHLFLGGDISLSNEDTPTAEAEKKDNDFTTSTEPDKKANDLRRKLERNYRDVEPVAVTKSRQGEVKDIPIAEVKPKSEEPAKLLNNLFRKTTATPSVYWLPLSPEQVERRIKKTVVKTSDTGNFLSQHSHLSEEPIQKATRSPFANASPSCRNSNQSRKHPITTDLSSKSKIPSEKVFSNTKSSDSVKNISAKKTISNNALHDDKRPTSESKPKPVKDPKGGNRDIDDKKERLSKPDTSSNSTSLKIQKQGDASRKTESSPPTHTRKRRYSKTDSDDKEVISSKQSRPNFTSSGDSSIIGDALAAYKKTHAGSQQSRSSEHRRRSSSGHHSSSNHQRSFKSSFPENSRTKDKTNSVTHPRVNSRGRRSRSTNQRHRSRSAERNRDRSSSDRYRSQR</sequence>
<dbReference type="PROSITE" id="PS50102">
    <property type="entry name" value="RRM"/>
    <property type="match status" value="1"/>
</dbReference>
<feature type="compositionally biased region" description="Basic residues" evidence="2">
    <location>
        <begin position="873"/>
        <end position="889"/>
    </location>
</feature>
<evidence type="ECO:0000256" key="1">
    <source>
        <dbReference type="PROSITE-ProRule" id="PRU00176"/>
    </source>
</evidence>
<dbReference type="SMART" id="SM00513">
    <property type="entry name" value="SAP"/>
    <property type="match status" value="1"/>
</dbReference>
<dbReference type="GO" id="GO:0061574">
    <property type="term" value="C:ASAP complex"/>
    <property type="evidence" value="ECO:0007669"/>
    <property type="project" value="TreeGrafter"/>
</dbReference>
<dbReference type="PROSITE" id="PS50800">
    <property type="entry name" value="SAP"/>
    <property type="match status" value="1"/>
</dbReference>
<evidence type="ECO:0000313" key="5">
    <source>
        <dbReference type="EMBL" id="KAK4468073.1"/>
    </source>
</evidence>
<keyword evidence="1" id="KW-0694">RNA-binding</keyword>
<dbReference type="GO" id="GO:0008380">
    <property type="term" value="P:RNA splicing"/>
    <property type="evidence" value="ECO:0007669"/>
    <property type="project" value="TreeGrafter"/>
</dbReference>
<evidence type="ECO:0000313" key="6">
    <source>
        <dbReference type="Proteomes" id="UP001292079"/>
    </source>
</evidence>
<feature type="compositionally biased region" description="Low complexity" evidence="2">
    <location>
        <begin position="329"/>
        <end position="350"/>
    </location>
</feature>
<dbReference type="CDD" id="cd12432">
    <property type="entry name" value="RRM_ACINU"/>
    <property type="match status" value="1"/>
</dbReference>
<feature type="region of interest" description="Disordered" evidence="2">
    <location>
        <begin position="147"/>
        <end position="171"/>
    </location>
</feature>
<feature type="region of interest" description="Disordered" evidence="2">
    <location>
        <begin position="327"/>
        <end position="395"/>
    </location>
</feature>
<dbReference type="InterPro" id="IPR034257">
    <property type="entry name" value="Acinus_RRM"/>
</dbReference>
<dbReference type="Proteomes" id="UP001292079">
    <property type="component" value="Unassembled WGS sequence"/>
</dbReference>
<dbReference type="PANTHER" id="PTHR46589:SF1">
    <property type="entry name" value="APOPTOTIC CHROMATIN CONDENSATION INDUCER IN THE NUCLEUS"/>
    <property type="match status" value="1"/>
</dbReference>
<feature type="region of interest" description="Disordered" evidence="2">
    <location>
        <begin position="635"/>
        <end position="908"/>
    </location>
</feature>
<dbReference type="InterPro" id="IPR035979">
    <property type="entry name" value="RBD_domain_sf"/>
</dbReference>
<evidence type="ECO:0000259" key="3">
    <source>
        <dbReference type="PROSITE" id="PS50102"/>
    </source>
</evidence>
<dbReference type="InterPro" id="IPR003034">
    <property type="entry name" value="SAP_dom"/>
</dbReference>
<feature type="compositionally biased region" description="Polar residues" evidence="2">
    <location>
        <begin position="147"/>
        <end position="162"/>
    </location>
</feature>
<accession>A0AAE1Z6L2</accession>
<reference evidence="5" key="2">
    <citation type="journal article" date="2023" name="Infect Dis Poverty">
        <title>Chromosome-scale genome of the human blood fluke Schistosoma mekongi and its implications for public health.</title>
        <authorList>
            <person name="Zhou M."/>
            <person name="Xu L."/>
            <person name="Xu D."/>
            <person name="Chen W."/>
            <person name="Khan J."/>
            <person name="Hu Y."/>
            <person name="Huang H."/>
            <person name="Wei H."/>
            <person name="Zhang Y."/>
            <person name="Chusongsang P."/>
            <person name="Tanasarnprasert K."/>
            <person name="Hu X."/>
            <person name="Limpanont Y."/>
            <person name="Lv Z."/>
        </authorList>
    </citation>
    <scope>NUCLEOTIDE SEQUENCE</scope>
    <source>
        <strain evidence="5">LV_2022a</strain>
    </source>
</reference>